<dbReference type="GO" id="GO:0046872">
    <property type="term" value="F:metal ion binding"/>
    <property type="evidence" value="ECO:0007669"/>
    <property type="project" value="UniProtKB-KW"/>
</dbReference>
<evidence type="ECO:0000256" key="5">
    <source>
        <dbReference type="ARBA" id="ARBA00023014"/>
    </source>
</evidence>
<dbReference type="GO" id="GO:0016887">
    <property type="term" value="F:ATP hydrolysis activity"/>
    <property type="evidence" value="ECO:0007669"/>
    <property type="project" value="UniProtKB-UniRule"/>
</dbReference>
<dbReference type="InterPro" id="IPR027417">
    <property type="entry name" value="P-loop_NTPase"/>
</dbReference>
<dbReference type="InterPro" id="IPR019591">
    <property type="entry name" value="Mrp/NBP35_ATP-bd"/>
</dbReference>
<evidence type="ECO:0000313" key="7">
    <source>
        <dbReference type="EMBL" id="QJQ32037.1"/>
    </source>
</evidence>
<dbReference type="HAMAP" id="MF_02040">
    <property type="entry name" value="Mrp_NBP35"/>
    <property type="match status" value="1"/>
</dbReference>
<dbReference type="PANTHER" id="PTHR42961">
    <property type="entry name" value="IRON-SULFUR PROTEIN NUBPL"/>
    <property type="match status" value="1"/>
</dbReference>
<evidence type="ECO:0000313" key="8">
    <source>
        <dbReference type="Proteomes" id="UP000503018"/>
    </source>
</evidence>
<dbReference type="GO" id="GO:0140663">
    <property type="term" value="F:ATP-dependent FeS chaperone activity"/>
    <property type="evidence" value="ECO:0007669"/>
    <property type="project" value="InterPro"/>
</dbReference>
<keyword evidence="6" id="KW-0378">Hydrolase</keyword>
<evidence type="ECO:0000256" key="1">
    <source>
        <dbReference type="ARBA" id="ARBA00022723"/>
    </source>
</evidence>
<evidence type="ECO:0000256" key="3">
    <source>
        <dbReference type="ARBA" id="ARBA00022840"/>
    </source>
</evidence>
<dbReference type="SUPFAM" id="SSF52540">
    <property type="entry name" value="P-loop containing nucleoside triphosphate hydrolases"/>
    <property type="match status" value="1"/>
</dbReference>
<keyword evidence="8" id="KW-1185">Reference proteome</keyword>
<keyword evidence="4 6" id="KW-0408">Iron</keyword>
<evidence type="ECO:0000256" key="4">
    <source>
        <dbReference type="ARBA" id="ARBA00023004"/>
    </source>
</evidence>
<dbReference type="CDD" id="cd02037">
    <property type="entry name" value="Mrp_NBP35"/>
    <property type="match status" value="1"/>
</dbReference>
<dbReference type="RefSeq" id="WP_169944828.1">
    <property type="nucleotide sequence ID" value="NZ_CP053015.1"/>
</dbReference>
<evidence type="ECO:0000256" key="6">
    <source>
        <dbReference type="HAMAP-Rule" id="MF_02040"/>
    </source>
</evidence>
<sequence length="332" mass="34517">MTSETHSNDELRTRIEERAKGLSGGRSGGVRLQDGIVTVALDVSGLDAPVREDLSAQLRDGLLLLPEVTDVRVAMTAQRKARTIIAVGSGKGGVGKSTLATNIAIALSRLGRKVGMVDADIYGPSQPRLLGREDTRPEAQGDKLVPVMSPHGIPFLSMGQLAKPGQAIAWRGPMAGRALEQLTDAHWGDVDLLIVDLPPGTGDIQLSMLQKFKPAGAVIVSTPQDLALIDAARAITLFRDAGVPVIGMVENMAGYACPHCGEVSDPFGNGGAESEAAALDMPFLGRVPLDRSIRLGSDAGVPPVAQGGSLAEPFTAIAARIDGWITSQSAGG</sequence>
<keyword evidence="2 6" id="KW-0547">Nucleotide-binding</keyword>
<keyword evidence="5 6" id="KW-0411">Iron-sulfur</keyword>
<dbReference type="InterPro" id="IPR044304">
    <property type="entry name" value="NUBPL-like"/>
</dbReference>
<keyword evidence="1 6" id="KW-0479">Metal-binding</keyword>
<comment type="similarity">
    <text evidence="6">Belongs to the Mrp/NBP35 ATP-binding proteins family.</text>
</comment>
<organism evidence="7 8">
    <name type="scientific">Sphingomonas lacunae</name>
    <dbReference type="NCBI Taxonomy" id="2698828"/>
    <lineage>
        <taxon>Bacteria</taxon>
        <taxon>Pseudomonadati</taxon>
        <taxon>Pseudomonadota</taxon>
        <taxon>Alphaproteobacteria</taxon>
        <taxon>Sphingomonadales</taxon>
        <taxon>Sphingomonadaceae</taxon>
        <taxon>Sphingomonas</taxon>
    </lineage>
</organism>
<dbReference type="EMBL" id="CP053015">
    <property type="protein sequence ID" value="QJQ32037.1"/>
    <property type="molecule type" value="Genomic_DNA"/>
</dbReference>
<protein>
    <recommendedName>
        <fullName evidence="6">Iron-sulfur cluster carrier protein</fullName>
    </recommendedName>
</protein>
<comment type="function">
    <text evidence="6">Binds and transfers iron-sulfur (Fe-S) clusters to target apoproteins. Can hydrolyze ATP.</text>
</comment>
<dbReference type="Proteomes" id="UP000503018">
    <property type="component" value="Chromosome"/>
</dbReference>
<dbReference type="GO" id="GO:0016226">
    <property type="term" value="P:iron-sulfur cluster assembly"/>
    <property type="evidence" value="ECO:0007669"/>
    <property type="project" value="InterPro"/>
</dbReference>
<comment type="subunit">
    <text evidence="6">Homodimer.</text>
</comment>
<keyword evidence="3 6" id="KW-0067">ATP-binding</keyword>
<dbReference type="GO" id="GO:0005524">
    <property type="term" value="F:ATP binding"/>
    <property type="evidence" value="ECO:0007669"/>
    <property type="project" value="UniProtKB-UniRule"/>
</dbReference>
<dbReference type="AlphaFoldDB" id="A0A6M4ASH7"/>
<dbReference type="KEGG" id="slan:GV829_05845"/>
<dbReference type="GO" id="GO:0051539">
    <property type="term" value="F:4 iron, 4 sulfur cluster binding"/>
    <property type="evidence" value="ECO:0007669"/>
    <property type="project" value="TreeGrafter"/>
</dbReference>
<proteinExistence type="inferred from homology"/>
<accession>A0A6M4ASH7</accession>
<dbReference type="InterPro" id="IPR033756">
    <property type="entry name" value="YlxH/NBP35"/>
</dbReference>
<dbReference type="PANTHER" id="PTHR42961:SF2">
    <property type="entry name" value="IRON-SULFUR PROTEIN NUBPL"/>
    <property type="match status" value="1"/>
</dbReference>
<dbReference type="FunFam" id="3.40.50.300:FF:001119">
    <property type="entry name" value="Iron-sulfur cluster carrier protein"/>
    <property type="match status" value="1"/>
</dbReference>
<feature type="binding site" evidence="6">
    <location>
        <begin position="90"/>
        <end position="97"/>
    </location>
    <ligand>
        <name>ATP</name>
        <dbReference type="ChEBI" id="CHEBI:30616"/>
    </ligand>
</feature>
<reference evidence="7 8" key="1">
    <citation type="submission" date="2020-01" db="EMBL/GenBank/DDBJ databases">
        <title>Sphingomonas sp. strain CSW-10.</title>
        <authorList>
            <person name="Chen W.-M."/>
        </authorList>
    </citation>
    <scope>NUCLEOTIDE SEQUENCE [LARGE SCALE GENOMIC DNA]</scope>
    <source>
        <strain evidence="7 8">CSW-10</strain>
    </source>
</reference>
<name>A0A6M4ASH7_9SPHN</name>
<gene>
    <name evidence="7" type="ORF">GV829_05845</name>
</gene>
<dbReference type="Pfam" id="PF10609">
    <property type="entry name" value="ParA"/>
    <property type="match status" value="1"/>
</dbReference>
<evidence type="ECO:0000256" key="2">
    <source>
        <dbReference type="ARBA" id="ARBA00022741"/>
    </source>
</evidence>
<dbReference type="Gene3D" id="3.40.50.300">
    <property type="entry name" value="P-loop containing nucleotide triphosphate hydrolases"/>
    <property type="match status" value="1"/>
</dbReference>